<dbReference type="InterPro" id="IPR000223">
    <property type="entry name" value="Pept_S26A_signal_pept_1"/>
</dbReference>
<evidence type="ECO:0000256" key="5">
    <source>
        <dbReference type="ARBA" id="ARBA00022670"/>
    </source>
</evidence>
<evidence type="ECO:0000259" key="10">
    <source>
        <dbReference type="Pfam" id="PF10502"/>
    </source>
</evidence>
<dbReference type="EC" id="3.4.21.89" evidence="4 8"/>
<feature type="domain" description="Peptidase S26" evidence="10">
    <location>
        <begin position="37"/>
        <end position="247"/>
    </location>
</feature>
<dbReference type="GO" id="GO:0004252">
    <property type="term" value="F:serine-type endopeptidase activity"/>
    <property type="evidence" value="ECO:0007669"/>
    <property type="project" value="InterPro"/>
</dbReference>
<dbReference type="OrthoDB" id="9815782at2"/>
<evidence type="ECO:0000256" key="3">
    <source>
        <dbReference type="ARBA" id="ARBA00009370"/>
    </source>
</evidence>
<feature type="active site" evidence="7">
    <location>
        <position position="67"/>
    </location>
</feature>
<dbReference type="Pfam" id="PF10502">
    <property type="entry name" value="Peptidase_S26"/>
    <property type="match status" value="1"/>
</dbReference>
<organism evidence="11 12">
    <name type="scientific">Gordonia crocea</name>
    <dbReference type="NCBI Taxonomy" id="589162"/>
    <lineage>
        <taxon>Bacteria</taxon>
        <taxon>Bacillati</taxon>
        <taxon>Actinomycetota</taxon>
        <taxon>Actinomycetes</taxon>
        <taxon>Mycobacteriales</taxon>
        <taxon>Gordoniaceae</taxon>
        <taxon>Gordonia</taxon>
    </lineage>
</organism>
<dbReference type="PRINTS" id="PR00727">
    <property type="entry name" value="LEADERPTASE"/>
</dbReference>
<feature type="compositionally biased region" description="Acidic residues" evidence="9">
    <location>
        <begin position="1"/>
        <end position="15"/>
    </location>
</feature>
<dbReference type="InterPro" id="IPR019756">
    <property type="entry name" value="Pept_S26A_signal_pept_1_Ser-AS"/>
</dbReference>
<keyword evidence="5 8" id="KW-0645">Protease</keyword>
<evidence type="ECO:0000256" key="4">
    <source>
        <dbReference type="ARBA" id="ARBA00013208"/>
    </source>
</evidence>
<evidence type="ECO:0000313" key="12">
    <source>
        <dbReference type="Proteomes" id="UP000444980"/>
    </source>
</evidence>
<dbReference type="InterPro" id="IPR036286">
    <property type="entry name" value="LexA/Signal_pep-like_sf"/>
</dbReference>
<keyword evidence="8" id="KW-1133">Transmembrane helix</keyword>
<keyword evidence="8" id="KW-0812">Transmembrane</keyword>
<feature type="transmembrane region" description="Helical" evidence="8">
    <location>
        <begin position="39"/>
        <end position="58"/>
    </location>
</feature>
<accession>A0A7I9UXR5</accession>
<dbReference type="Gene3D" id="2.10.109.10">
    <property type="entry name" value="Umud Fragment, subunit A"/>
    <property type="match status" value="1"/>
</dbReference>
<dbReference type="SUPFAM" id="SSF51306">
    <property type="entry name" value="LexA/Signal peptidase"/>
    <property type="match status" value="1"/>
</dbReference>
<keyword evidence="8" id="KW-0472">Membrane</keyword>
<evidence type="ECO:0000256" key="7">
    <source>
        <dbReference type="PIRSR" id="PIRSR600223-1"/>
    </source>
</evidence>
<evidence type="ECO:0000256" key="6">
    <source>
        <dbReference type="ARBA" id="ARBA00022801"/>
    </source>
</evidence>
<dbReference type="InterPro" id="IPR019533">
    <property type="entry name" value="Peptidase_S26"/>
</dbReference>
<dbReference type="NCBIfam" id="TIGR02227">
    <property type="entry name" value="sigpep_I_bact"/>
    <property type="match status" value="1"/>
</dbReference>
<dbReference type="GO" id="GO:0006465">
    <property type="term" value="P:signal peptide processing"/>
    <property type="evidence" value="ECO:0007669"/>
    <property type="project" value="InterPro"/>
</dbReference>
<reference evidence="12" key="1">
    <citation type="submission" date="2019-06" db="EMBL/GenBank/DDBJ databases">
        <title>Gordonia isolated from sludge of a wastewater treatment plant.</title>
        <authorList>
            <person name="Tamura T."/>
            <person name="Aoyama K."/>
            <person name="Kang Y."/>
            <person name="Saito S."/>
            <person name="Akiyama N."/>
            <person name="Yazawa K."/>
            <person name="Gonoi T."/>
            <person name="Mikami Y."/>
        </authorList>
    </citation>
    <scope>NUCLEOTIDE SEQUENCE [LARGE SCALE GENOMIC DNA]</scope>
    <source>
        <strain evidence="12">NBRC 107697</strain>
    </source>
</reference>
<dbReference type="GO" id="GO:0009003">
    <property type="term" value="F:signal peptidase activity"/>
    <property type="evidence" value="ECO:0007669"/>
    <property type="project" value="UniProtKB-EC"/>
</dbReference>
<comment type="caution">
    <text evidence="11">The sequence shown here is derived from an EMBL/GenBank/DDBJ whole genome shotgun (WGS) entry which is preliminary data.</text>
</comment>
<sequence length="262" mass="28967">MSDDYDENDDNGDNDSAERPWNRKDAEPEEPKRSFLRELAVILVVVLAVAWIAQTFLFRQYVVPSQSMEPTLVGGPGPNGEARSNDRIVIDKLVYRFSDPQPGDVIVFKAPSDDWDDSGPPRDSSTLSGKFLDVLSWFGYAPPNEYSLVKRVIAVGGQTVECHNADGGTKVDGKLIKQPFVDSAIQPPGSPPCFDMEFGPVKVPEGNVWVMGDNRSMSADSRYHQGDEFHGTVPRNDIRGKVRFIIWPLSRMGGVGSVNPQK</sequence>
<proteinExistence type="inferred from homology"/>
<keyword evidence="12" id="KW-1185">Reference proteome</keyword>
<dbReference type="GO" id="GO:0005886">
    <property type="term" value="C:plasma membrane"/>
    <property type="evidence" value="ECO:0007669"/>
    <property type="project" value="UniProtKB-SubCell"/>
</dbReference>
<feature type="region of interest" description="Disordered" evidence="9">
    <location>
        <begin position="1"/>
        <end position="30"/>
    </location>
</feature>
<comment type="subcellular location">
    <subcellularLocation>
        <location evidence="2">Cell membrane</location>
        <topology evidence="2">Single-pass type II membrane protein</topology>
    </subcellularLocation>
    <subcellularLocation>
        <location evidence="8">Membrane</location>
        <topology evidence="8">Single-pass type II membrane protein</topology>
    </subcellularLocation>
</comment>
<dbReference type="PANTHER" id="PTHR43390">
    <property type="entry name" value="SIGNAL PEPTIDASE I"/>
    <property type="match status" value="1"/>
</dbReference>
<evidence type="ECO:0000256" key="8">
    <source>
        <dbReference type="RuleBase" id="RU362042"/>
    </source>
</evidence>
<keyword evidence="6 8" id="KW-0378">Hydrolase</keyword>
<feature type="compositionally biased region" description="Basic and acidic residues" evidence="9">
    <location>
        <begin position="16"/>
        <end position="30"/>
    </location>
</feature>
<gene>
    <name evidence="11" type="primary">lepB</name>
    <name evidence="11" type="ORF">nbrc107697_16500</name>
</gene>
<dbReference type="InterPro" id="IPR019758">
    <property type="entry name" value="Pept_S26A_signal_pept_1_CS"/>
</dbReference>
<feature type="active site" evidence="7">
    <location>
        <position position="150"/>
    </location>
</feature>
<name>A0A7I9UXR5_9ACTN</name>
<dbReference type="CDD" id="cd06530">
    <property type="entry name" value="S26_SPase_I"/>
    <property type="match status" value="1"/>
</dbReference>
<dbReference type="EMBL" id="BJOU01000001">
    <property type="protein sequence ID" value="GED97611.1"/>
    <property type="molecule type" value="Genomic_DNA"/>
</dbReference>
<dbReference type="RefSeq" id="WP_161926913.1">
    <property type="nucleotide sequence ID" value="NZ_BJOU01000001.1"/>
</dbReference>
<evidence type="ECO:0000256" key="2">
    <source>
        <dbReference type="ARBA" id="ARBA00004401"/>
    </source>
</evidence>
<dbReference type="PANTHER" id="PTHR43390:SF1">
    <property type="entry name" value="CHLOROPLAST PROCESSING PEPTIDASE"/>
    <property type="match status" value="1"/>
</dbReference>
<evidence type="ECO:0000256" key="9">
    <source>
        <dbReference type="SAM" id="MobiDB-lite"/>
    </source>
</evidence>
<comment type="catalytic activity">
    <reaction evidence="1 8">
        <text>Cleavage of hydrophobic, N-terminal signal or leader sequences from secreted and periplasmic proteins.</text>
        <dbReference type="EC" id="3.4.21.89"/>
    </reaction>
</comment>
<evidence type="ECO:0000256" key="1">
    <source>
        <dbReference type="ARBA" id="ARBA00000677"/>
    </source>
</evidence>
<comment type="similarity">
    <text evidence="3 8">Belongs to the peptidase S26 family.</text>
</comment>
<protein>
    <recommendedName>
        <fullName evidence="4 8">Signal peptidase I</fullName>
        <ecNumber evidence="4 8">3.4.21.89</ecNumber>
    </recommendedName>
</protein>
<dbReference type="PROSITE" id="PS00501">
    <property type="entry name" value="SPASE_I_1"/>
    <property type="match status" value="1"/>
</dbReference>
<dbReference type="Proteomes" id="UP000444980">
    <property type="component" value="Unassembled WGS sequence"/>
</dbReference>
<dbReference type="PROSITE" id="PS00761">
    <property type="entry name" value="SPASE_I_3"/>
    <property type="match status" value="1"/>
</dbReference>
<dbReference type="AlphaFoldDB" id="A0A7I9UXR5"/>
<evidence type="ECO:0000313" key="11">
    <source>
        <dbReference type="EMBL" id="GED97611.1"/>
    </source>
</evidence>